<evidence type="ECO:0000313" key="1">
    <source>
        <dbReference type="EnsemblMetazoa" id="AFUN000668-PA"/>
    </source>
</evidence>
<protein>
    <submittedName>
        <fullName evidence="1">DUF4219 domain-containing protein</fullName>
    </submittedName>
</protein>
<dbReference type="EnsemblMetazoa" id="AFUN000668-RA">
    <property type="protein sequence ID" value="AFUN000668-PA"/>
    <property type="gene ID" value="AFUN000668"/>
</dbReference>
<name>A0A182R3C7_ANOFN</name>
<sequence>MNTMQEESKIYLFDGMNFANWSFRMEVHLEESGLLPCIQMKPEEVEEFREIDSDSAEVKQVKAKGLAEWKKSDVRSKAVLIKNIADSQLEYVKEKRNCWHSNTTKPVRKMSIYCCLVNLFGS</sequence>
<proteinExistence type="predicted"/>
<dbReference type="AlphaFoldDB" id="A0A182R3C7"/>
<reference evidence="1" key="1">
    <citation type="submission" date="2020-05" db="UniProtKB">
        <authorList>
            <consortium name="EnsemblMetazoa"/>
        </authorList>
    </citation>
    <scope>IDENTIFICATION</scope>
    <source>
        <strain evidence="1">FUMOZ</strain>
    </source>
</reference>
<organism evidence="1">
    <name type="scientific">Anopheles funestus</name>
    <name type="common">African malaria mosquito</name>
    <dbReference type="NCBI Taxonomy" id="62324"/>
    <lineage>
        <taxon>Eukaryota</taxon>
        <taxon>Metazoa</taxon>
        <taxon>Ecdysozoa</taxon>
        <taxon>Arthropoda</taxon>
        <taxon>Hexapoda</taxon>
        <taxon>Insecta</taxon>
        <taxon>Pterygota</taxon>
        <taxon>Neoptera</taxon>
        <taxon>Endopterygota</taxon>
        <taxon>Diptera</taxon>
        <taxon>Nematocera</taxon>
        <taxon>Culicoidea</taxon>
        <taxon>Culicidae</taxon>
        <taxon>Anophelinae</taxon>
        <taxon>Anopheles</taxon>
    </lineage>
</organism>
<dbReference type="VEuPathDB" id="VectorBase:AFUN000668"/>
<accession>A0A182R3C7</accession>